<dbReference type="GO" id="GO:0016020">
    <property type="term" value="C:membrane"/>
    <property type="evidence" value="ECO:0007669"/>
    <property type="project" value="UniProtKB-SubCell"/>
</dbReference>
<keyword evidence="4 9" id="KW-0812">Transmembrane</keyword>
<feature type="transmembrane region" description="Helical" evidence="9">
    <location>
        <begin position="125"/>
        <end position="143"/>
    </location>
</feature>
<keyword evidence="8 9" id="KW-0472">Membrane</keyword>
<comment type="subcellular location">
    <subcellularLocation>
        <location evidence="1">Membrane</location>
        <topology evidence="1">Multi-pass membrane protein</topology>
    </subcellularLocation>
</comment>
<evidence type="ECO:0000259" key="10">
    <source>
        <dbReference type="Pfam" id="PF01694"/>
    </source>
</evidence>
<dbReference type="InterPro" id="IPR022764">
    <property type="entry name" value="Peptidase_S54_rhomboid_dom"/>
</dbReference>
<evidence type="ECO:0000256" key="7">
    <source>
        <dbReference type="ARBA" id="ARBA00022989"/>
    </source>
</evidence>
<feature type="transmembrane region" description="Helical" evidence="9">
    <location>
        <begin position="261"/>
        <end position="280"/>
    </location>
</feature>
<comment type="caution">
    <text evidence="11">The sequence shown here is derived from an EMBL/GenBank/DDBJ whole genome shotgun (WGS) entry which is preliminary data.</text>
</comment>
<feature type="transmembrane region" description="Helical" evidence="9">
    <location>
        <begin position="204"/>
        <end position="225"/>
    </location>
</feature>
<comment type="similarity">
    <text evidence="2">Belongs to the peptidase S54 family.</text>
</comment>
<dbReference type="EMBL" id="JBBWWQ010000001">
    <property type="protein sequence ID" value="KAK8957463.1"/>
    <property type="molecule type" value="Genomic_DNA"/>
</dbReference>
<evidence type="ECO:0000256" key="8">
    <source>
        <dbReference type="ARBA" id="ARBA00023136"/>
    </source>
</evidence>
<dbReference type="InterPro" id="IPR035952">
    <property type="entry name" value="Rhomboid-like_sf"/>
</dbReference>
<feature type="transmembrane region" description="Helical" evidence="9">
    <location>
        <begin position="237"/>
        <end position="255"/>
    </location>
</feature>
<keyword evidence="5" id="KW-0378">Hydrolase</keyword>
<evidence type="ECO:0000256" key="6">
    <source>
        <dbReference type="ARBA" id="ARBA00022946"/>
    </source>
</evidence>
<sequence length="316" mass="34854">MHRLLALNKLLLRRSAANAENGGFSYDVFLRALPRSMQLSPFSRTLSESFQQRSGASNFSSGFCRGFSVRQILGSKSCASAARSALAVGAQSLKFSFFRSNGFGSWKPFGFRRSYWRYAPTSDEAVLGLVGVNIAVYFLWQFVDLSFMSRHFVISLENVKSGNLHTMLTSAFSHSELDHLVINMIGLYFFGTSISRLFGPAFLFKLYIAGALGGSVFFLLHRMYVETARPFYRGAHGLGASAAVNAIILLDVLLFPKNIYYVNLIIPVPAILMGAFIIGSDLWRIKKGDEHISGAAHMGGAFVALVAWAAVKRGWL</sequence>
<dbReference type="AlphaFoldDB" id="A0AAP0C1C0"/>
<evidence type="ECO:0000313" key="11">
    <source>
        <dbReference type="EMBL" id="KAK8957463.1"/>
    </source>
</evidence>
<proteinExistence type="inferred from homology"/>
<reference evidence="11 12" key="1">
    <citation type="journal article" date="2022" name="Nat. Plants">
        <title>Genomes of leafy and leafless Platanthera orchids illuminate the evolution of mycoheterotrophy.</title>
        <authorList>
            <person name="Li M.H."/>
            <person name="Liu K.W."/>
            <person name="Li Z."/>
            <person name="Lu H.C."/>
            <person name="Ye Q.L."/>
            <person name="Zhang D."/>
            <person name="Wang J.Y."/>
            <person name="Li Y.F."/>
            <person name="Zhong Z.M."/>
            <person name="Liu X."/>
            <person name="Yu X."/>
            <person name="Liu D.K."/>
            <person name="Tu X.D."/>
            <person name="Liu B."/>
            <person name="Hao Y."/>
            <person name="Liao X.Y."/>
            <person name="Jiang Y.T."/>
            <person name="Sun W.H."/>
            <person name="Chen J."/>
            <person name="Chen Y.Q."/>
            <person name="Ai Y."/>
            <person name="Zhai J.W."/>
            <person name="Wu S.S."/>
            <person name="Zhou Z."/>
            <person name="Hsiao Y.Y."/>
            <person name="Wu W.L."/>
            <person name="Chen Y.Y."/>
            <person name="Lin Y.F."/>
            <person name="Hsu J.L."/>
            <person name="Li C.Y."/>
            <person name="Wang Z.W."/>
            <person name="Zhao X."/>
            <person name="Zhong W.Y."/>
            <person name="Ma X.K."/>
            <person name="Ma L."/>
            <person name="Huang J."/>
            <person name="Chen G.Z."/>
            <person name="Huang M.Z."/>
            <person name="Huang L."/>
            <person name="Peng D.H."/>
            <person name="Luo Y.B."/>
            <person name="Zou S.Q."/>
            <person name="Chen S.P."/>
            <person name="Lan S."/>
            <person name="Tsai W.C."/>
            <person name="Van de Peer Y."/>
            <person name="Liu Z.J."/>
        </authorList>
    </citation>
    <scope>NUCLEOTIDE SEQUENCE [LARGE SCALE GENOMIC DNA]</scope>
    <source>
        <strain evidence="11">Lor287</strain>
    </source>
</reference>
<evidence type="ECO:0000256" key="2">
    <source>
        <dbReference type="ARBA" id="ARBA00009045"/>
    </source>
</evidence>
<dbReference type="Proteomes" id="UP001418222">
    <property type="component" value="Unassembled WGS sequence"/>
</dbReference>
<evidence type="ECO:0000256" key="5">
    <source>
        <dbReference type="ARBA" id="ARBA00022801"/>
    </source>
</evidence>
<name>A0AAP0C1C0_9ASPA</name>
<evidence type="ECO:0000256" key="3">
    <source>
        <dbReference type="ARBA" id="ARBA00022670"/>
    </source>
</evidence>
<evidence type="ECO:0000313" key="12">
    <source>
        <dbReference type="Proteomes" id="UP001418222"/>
    </source>
</evidence>
<evidence type="ECO:0000256" key="9">
    <source>
        <dbReference type="SAM" id="Phobius"/>
    </source>
</evidence>
<accession>A0AAP0C1C0</accession>
<protein>
    <recommendedName>
        <fullName evidence="10">Peptidase S54 rhomboid domain-containing protein</fullName>
    </recommendedName>
</protein>
<organism evidence="11 12">
    <name type="scientific">Platanthera zijinensis</name>
    <dbReference type="NCBI Taxonomy" id="2320716"/>
    <lineage>
        <taxon>Eukaryota</taxon>
        <taxon>Viridiplantae</taxon>
        <taxon>Streptophyta</taxon>
        <taxon>Embryophyta</taxon>
        <taxon>Tracheophyta</taxon>
        <taxon>Spermatophyta</taxon>
        <taxon>Magnoliopsida</taxon>
        <taxon>Liliopsida</taxon>
        <taxon>Asparagales</taxon>
        <taxon>Orchidaceae</taxon>
        <taxon>Orchidoideae</taxon>
        <taxon>Orchideae</taxon>
        <taxon>Orchidinae</taxon>
        <taxon>Platanthera</taxon>
    </lineage>
</organism>
<dbReference type="GO" id="GO:0004252">
    <property type="term" value="F:serine-type endopeptidase activity"/>
    <property type="evidence" value="ECO:0007669"/>
    <property type="project" value="InterPro"/>
</dbReference>
<dbReference type="PANTHER" id="PTHR43731:SF14">
    <property type="entry name" value="PRESENILIN-ASSOCIATED RHOMBOID-LIKE PROTEIN, MITOCHONDRIAL"/>
    <property type="match status" value="1"/>
</dbReference>
<keyword evidence="3" id="KW-0645">Protease</keyword>
<feature type="domain" description="Peptidase S54 rhomboid" evidence="10">
    <location>
        <begin position="162"/>
        <end position="308"/>
    </location>
</feature>
<dbReference type="FunFam" id="1.20.1540.10:FF:000018">
    <property type="entry name" value="RHOMBOID-like protein 12, mitochondrial"/>
    <property type="match status" value="1"/>
</dbReference>
<keyword evidence="7 9" id="KW-1133">Transmembrane helix</keyword>
<dbReference type="InterPro" id="IPR050925">
    <property type="entry name" value="Rhomboid_protease_S54"/>
</dbReference>
<dbReference type="Gene3D" id="1.20.1540.10">
    <property type="entry name" value="Rhomboid-like"/>
    <property type="match status" value="1"/>
</dbReference>
<evidence type="ECO:0000256" key="4">
    <source>
        <dbReference type="ARBA" id="ARBA00022692"/>
    </source>
</evidence>
<dbReference type="Pfam" id="PF01694">
    <property type="entry name" value="Rhomboid"/>
    <property type="match status" value="1"/>
</dbReference>
<keyword evidence="12" id="KW-1185">Reference proteome</keyword>
<feature type="transmembrane region" description="Helical" evidence="9">
    <location>
        <begin position="292"/>
        <end position="311"/>
    </location>
</feature>
<dbReference type="GO" id="GO:0006508">
    <property type="term" value="P:proteolysis"/>
    <property type="evidence" value="ECO:0007669"/>
    <property type="project" value="UniProtKB-KW"/>
</dbReference>
<keyword evidence="6" id="KW-0809">Transit peptide</keyword>
<dbReference type="PANTHER" id="PTHR43731">
    <property type="entry name" value="RHOMBOID PROTEASE"/>
    <property type="match status" value="1"/>
</dbReference>
<gene>
    <name evidence="11" type="ORF">KSP39_PZI000559</name>
</gene>
<evidence type="ECO:0000256" key="1">
    <source>
        <dbReference type="ARBA" id="ARBA00004141"/>
    </source>
</evidence>
<dbReference type="SUPFAM" id="SSF144091">
    <property type="entry name" value="Rhomboid-like"/>
    <property type="match status" value="1"/>
</dbReference>